<dbReference type="PRINTS" id="PR00032">
    <property type="entry name" value="HTHARAC"/>
</dbReference>
<dbReference type="Gene3D" id="1.10.10.60">
    <property type="entry name" value="Homeodomain-like"/>
    <property type="match status" value="1"/>
</dbReference>
<accession>A0A4V2PX62</accession>
<dbReference type="PANTHER" id="PTHR43280:SF32">
    <property type="entry name" value="TRANSCRIPTIONAL REGULATORY PROTEIN"/>
    <property type="match status" value="1"/>
</dbReference>
<evidence type="ECO:0000259" key="4">
    <source>
        <dbReference type="PROSITE" id="PS01124"/>
    </source>
</evidence>
<keyword evidence="3" id="KW-0804">Transcription</keyword>
<evidence type="ECO:0000313" key="5">
    <source>
        <dbReference type="EMBL" id="TCK80821.1"/>
    </source>
</evidence>
<dbReference type="InterPro" id="IPR018060">
    <property type="entry name" value="HTH_AraC"/>
</dbReference>
<keyword evidence="2" id="KW-0238">DNA-binding</keyword>
<evidence type="ECO:0000313" key="6">
    <source>
        <dbReference type="Proteomes" id="UP000294616"/>
    </source>
</evidence>
<dbReference type="InterPro" id="IPR003313">
    <property type="entry name" value="AraC-bd"/>
</dbReference>
<evidence type="ECO:0000256" key="1">
    <source>
        <dbReference type="ARBA" id="ARBA00023015"/>
    </source>
</evidence>
<evidence type="ECO:0000256" key="3">
    <source>
        <dbReference type="ARBA" id="ARBA00023163"/>
    </source>
</evidence>
<dbReference type="Gene3D" id="2.60.120.10">
    <property type="entry name" value="Jelly Rolls"/>
    <property type="match status" value="1"/>
</dbReference>
<dbReference type="InterPro" id="IPR037923">
    <property type="entry name" value="HTH-like"/>
</dbReference>
<dbReference type="PROSITE" id="PS01124">
    <property type="entry name" value="HTH_ARAC_FAMILY_2"/>
    <property type="match status" value="1"/>
</dbReference>
<sequence length="308" mass="36343">MEYHNIIVVKRIFVLYMRHSIPILEICTLSGIRNSDIVVERFASYLKRHKNIHSPHRHNFYHMVFFTKGAGFHSIDFNKFSVEPYQIYFMVPGQVHSWDFEGEVDGYVVNFTAEFFQSFLLRTDYLESFSFFNGIAEDGVINLNESLKEPVQDLFEDLIAESDAENSLQNDIMKVILLRLFLMIKQQNLKKEIFHQPNYTLLRNFQKLIEKHYTELRLPKEYADLLFVTPNHLNSLCKAVTGMQAGELIRNRILLEAKRLLVSQDMSITEISNELNFNDNSYFTKFFKKQIGITPEEFRRNIAERTNN</sequence>
<dbReference type="SUPFAM" id="SSF51215">
    <property type="entry name" value="Regulatory protein AraC"/>
    <property type="match status" value="1"/>
</dbReference>
<dbReference type="GO" id="GO:0043565">
    <property type="term" value="F:sequence-specific DNA binding"/>
    <property type="evidence" value="ECO:0007669"/>
    <property type="project" value="InterPro"/>
</dbReference>
<name>A0A4V2PX62_9SPHI</name>
<dbReference type="InterPro" id="IPR014710">
    <property type="entry name" value="RmlC-like_jellyroll"/>
</dbReference>
<dbReference type="EMBL" id="SMGO01000003">
    <property type="protein sequence ID" value="TCK80821.1"/>
    <property type="molecule type" value="Genomic_DNA"/>
</dbReference>
<dbReference type="Proteomes" id="UP000294616">
    <property type="component" value="Unassembled WGS sequence"/>
</dbReference>
<dbReference type="Pfam" id="PF02311">
    <property type="entry name" value="AraC_binding"/>
    <property type="match status" value="1"/>
</dbReference>
<reference evidence="5 6" key="1">
    <citation type="submission" date="2019-03" db="EMBL/GenBank/DDBJ databases">
        <title>Genomic Encyclopedia of Archaeal and Bacterial Type Strains, Phase II (KMG-II): from individual species to whole genera.</title>
        <authorList>
            <person name="Goeker M."/>
        </authorList>
    </citation>
    <scope>NUCLEOTIDE SEQUENCE [LARGE SCALE GENOMIC DNA]</scope>
    <source>
        <strain evidence="5 6">DSM 22554</strain>
    </source>
</reference>
<dbReference type="Pfam" id="PF12833">
    <property type="entry name" value="HTH_18"/>
    <property type="match status" value="1"/>
</dbReference>
<dbReference type="SMART" id="SM00342">
    <property type="entry name" value="HTH_ARAC"/>
    <property type="match status" value="1"/>
</dbReference>
<organism evidence="5 6">
    <name type="scientific">Albibacterium bauzanense</name>
    <dbReference type="NCBI Taxonomy" id="653929"/>
    <lineage>
        <taxon>Bacteria</taxon>
        <taxon>Pseudomonadati</taxon>
        <taxon>Bacteroidota</taxon>
        <taxon>Sphingobacteriia</taxon>
        <taxon>Sphingobacteriales</taxon>
        <taxon>Sphingobacteriaceae</taxon>
        <taxon>Albibacterium</taxon>
    </lineage>
</organism>
<proteinExistence type="predicted"/>
<dbReference type="PANTHER" id="PTHR43280">
    <property type="entry name" value="ARAC-FAMILY TRANSCRIPTIONAL REGULATOR"/>
    <property type="match status" value="1"/>
</dbReference>
<comment type="caution">
    <text evidence="5">The sequence shown here is derived from an EMBL/GenBank/DDBJ whole genome shotgun (WGS) entry which is preliminary data.</text>
</comment>
<evidence type="ECO:0000256" key="2">
    <source>
        <dbReference type="ARBA" id="ARBA00023125"/>
    </source>
</evidence>
<gene>
    <name evidence="5" type="ORF">C8N28_2575</name>
</gene>
<dbReference type="AlphaFoldDB" id="A0A4V2PX62"/>
<dbReference type="InterPro" id="IPR009057">
    <property type="entry name" value="Homeodomain-like_sf"/>
</dbReference>
<protein>
    <submittedName>
        <fullName evidence="5">AraC family transcriptional regulator</fullName>
    </submittedName>
</protein>
<keyword evidence="1" id="KW-0805">Transcription regulation</keyword>
<feature type="domain" description="HTH araC/xylS-type" evidence="4">
    <location>
        <begin position="203"/>
        <end position="301"/>
    </location>
</feature>
<dbReference type="InterPro" id="IPR020449">
    <property type="entry name" value="Tscrpt_reg_AraC-type_HTH"/>
</dbReference>
<keyword evidence="6" id="KW-1185">Reference proteome</keyword>
<dbReference type="GO" id="GO:0003700">
    <property type="term" value="F:DNA-binding transcription factor activity"/>
    <property type="evidence" value="ECO:0007669"/>
    <property type="project" value="InterPro"/>
</dbReference>
<dbReference type="SUPFAM" id="SSF46689">
    <property type="entry name" value="Homeodomain-like"/>
    <property type="match status" value="1"/>
</dbReference>